<keyword evidence="19" id="KW-1185">Reference proteome</keyword>
<protein>
    <recommendedName>
        <fullName evidence="10">Extracellular sulfatase</fullName>
        <ecNumber evidence="10">3.1.6.-</ecNumber>
    </recommendedName>
</protein>
<evidence type="ECO:0000256" key="14">
    <source>
        <dbReference type="SAM" id="Coils"/>
    </source>
</evidence>
<dbReference type="AlphaFoldDB" id="A0A3L8RX02"/>
<evidence type="ECO:0000256" key="11">
    <source>
        <dbReference type="PIRSR" id="PIRSR036665-50"/>
    </source>
</evidence>
<keyword evidence="8 10" id="KW-0333">Golgi apparatus</keyword>
<dbReference type="OrthoDB" id="96314at2759"/>
<dbReference type="InterPro" id="IPR024607">
    <property type="entry name" value="Sulfatase_CS"/>
</dbReference>
<reference evidence="18 19" key="1">
    <citation type="journal article" date="2018" name="Proc. R. Soc. B">
        <title>A non-coding region near Follistatin controls head colour polymorphism in the Gouldian finch.</title>
        <authorList>
            <person name="Toomey M.B."/>
            <person name="Marques C.I."/>
            <person name="Andrade P."/>
            <person name="Araujo P.M."/>
            <person name="Sabatino S."/>
            <person name="Gazda M.A."/>
            <person name="Afonso S."/>
            <person name="Lopes R.J."/>
            <person name="Corbo J.C."/>
            <person name="Carneiro M."/>
        </authorList>
    </citation>
    <scope>NUCLEOTIDE SEQUENCE [LARGE SCALE GENOMIC DNA]</scope>
    <source>
        <strain evidence="18">Red01</strain>
        <tissue evidence="18">Muscle</tissue>
    </source>
</reference>
<keyword evidence="9" id="KW-0325">Glycoprotein</keyword>
<evidence type="ECO:0000256" key="2">
    <source>
        <dbReference type="ARBA" id="ARBA00008779"/>
    </source>
</evidence>
<dbReference type="GO" id="GO:0060384">
    <property type="term" value="P:innervation"/>
    <property type="evidence" value="ECO:0007669"/>
    <property type="project" value="UniProtKB-UniRule"/>
</dbReference>
<dbReference type="GO" id="GO:0005509">
    <property type="term" value="F:calcium ion binding"/>
    <property type="evidence" value="ECO:0007669"/>
    <property type="project" value="UniProtKB-UniRule"/>
</dbReference>
<comment type="similarity">
    <text evidence="2 10">Belongs to the sulfatase family.</text>
</comment>
<feature type="transmembrane region" description="Helical" evidence="15">
    <location>
        <begin position="34"/>
        <end position="55"/>
    </location>
</feature>
<dbReference type="PROSITE" id="PS00523">
    <property type="entry name" value="SULFATASE_1"/>
    <property type="match status" value="1"/>
</dbReference>
<dbReference type="InterPro" id="IPR024609">
    <property type="entry name" value="Extracellular_sulfatase_C"/>
</dbReference>
<dbReference type="Pfam" id="PF00884">
    <property type="entry name" value="Sulfatase"/>
    <property type="match status" value="1"/>
</dbReference>
<feature type="domain" description="Sulfatase N-terminal" evidence="16">
    <location>
        <begin position="72"/>
        <end position="402"/>
    </location>
</feature>
<feature type="binding site" evidence="13">
    <location>
        <position position="346"/>
    </location>
    <ligand>
        <name>Ca(2+)</name>
        <dbReference type="ChEBI" id="CHEBI:29108"/>
    </ligand>
</feature>
<dbReference type="EC" id="3.1.6.-" evidence="10"/>
<dbReference type="GO" id="GO:0048706">
    <property type="term" value="P:embryonic skeletal system development"/>
    <property type="evidence" value="ECO:0007669"/>
    <property type="project" value="UniProtKB-UniRule"/>
</dbReference>
<dbReference type="GO" id="GO:0008449">
    <property type="term" value="F:N-acetylglucosamine-6-sulfatase activity"/>
    <property type="evidence" value="ECO:0007669"/>
    <property type="project" value="UniProtKB-UniRule"/>
</dbReference>
<dbReference type="GO" id="GO:0005795">
    <property type="term" value="C:Golgi stack"/>
    <property type="evidence" value="ECO:0007669"/>
    <property type="project" value="UniProtKB-SubCell"/>
</dbReference>
<feature type="active site" description="Nucleophile" evidence="12">
    <location>
        <position position="116"/>
    </location>
</feature>
<proteinExistence type="inferred from homology"/>
<dbReference type="Pfam" id="PF12548">
    <property type="entry name" value="DUF3740"/>
    <property type="match status" value="1"/>
</dbReference>
<keyword evidence="3 10" id="KW-0479">Metal-binding</keyword>
<comment type="PTM">
    <text evidence="11">The conversion to 3-oxoalanine (also known as C-formylglycine, FGly), of a serine or cysteine residue in prokaryotes and of a cysteine residue in eukaryotes, is critical for catalytic activity.</text>
</comment>
<dbReference type="EMBL" id="QUSF01000169">
    <property type="protein sequence ID" value="RLV88802.1"/>
    <property type="molecule type" value="Genomic_DNA"/>
</dbReference>
<evidence type="ECO:0000256" key="8">
    <source>
        <dbReference type="ARBA" id="ARBA00023034"/>
    </source>
</evidence>
<dbReference type="GO" id="GO:0032836">
    <property type="term" value="P:glomerular basement membrane development"/>
    <property type="evidence" value="ECO:0007669"/>
    <property type="project" value="TreeGrafter"/>
</dbReference>
<evidence type="ECO:0000256" key="7">
    <source>
        <dbReference type="ARBA" id="ARBA00022837"/>
    </source>
</evidence>
<dbReference type="InterPro" id="IPR014615">
    <property type="entry name" value="Extracellular_sulfatase"/>
</dbReference>
<dbReference type="SUPFAM" id="SSF53649">
    <property type="entry name" value="Alkaline phosphatase-like"/>
    <property type="match status" value="2"/>
</dbReference>
<dbReference type="STRING" id="44316.ENSEGOP00005011271"/>
<feature type="binding site" description="via 3-oxoalanine" evidence="13">
    <location>
        <position position="116"/>
    </location>
    <ligand>
        <name>Ca(2+)</name>
        <dbReference type="ChEBI" id="CHEBI:29108"/>
    </ligand>
</feature>
<evidence type="ECO:0000256" key="12">
    <source>
        <dbReference type="PIRSR" id="PIRSR036665-51"/>
    </source>
</evidence>
<name>A0A3L8RX02_CHLGU</name>
<feature type="coiled-coil region" evidence="14">
    <location>
        <begin position="665"/>
        <end position="692"/>
    </location>
</feature>
<dbReference type="InterPro" id="IPR000917">
    <property type="entry name" value="Sulfatase_N"/>
</dbReference>
<dbReference type="GO" id="GO:0004065">
    <property type="term" value="F:arylsulfatase activity"/>
    <property type="evidence" value="ECO:0007669"/>
    <property type="project" value="UniProtKB-UniRule"/>
</dbReference>
<accession>A0A3L8RX02</accession>
<dbReference type="GO" id="GO:0010575">
    <property type="term" value="P:positive regulation of vascular endothelial growth factor production"/>
    <property type="evidence" value="ECO:0007669"/>
    <property type="project" value="TreeGrafter"/>
</dbReference>
<dbReference type="Gene3D" id="3.40.720.10">
    <property type="entry name" value="Alkaline Phosphatase, subunit A"/>
    <property type="match status" value="1"/>
</dbReference>
<dbReference type="GO" id="GO:0030201">
    <property type="term" value="P:heparan sulfate proteoglycan metabolic process"/>
    <property type="evidence" value="ECO:0007669"/>
    <property type="project" value="UniProtKB-UniRule"/>
</dbReference>
<evidence type="ECO:0000313" key="19">
    <source>
        <dbReference type="Proteomes" id="UP000276834"/>
    </source>
</evidence>
<keyword evidence="15" id="KW-0472">Membrane</keyword>
<dbReference type="GO" id="GO:0002063">
    <property type="term" value="P:chondrocyte development"/>
    <property type="evidence" value="ECO:0007669"/>
    <property type="project" value="UniProtKB-UniRule"/>
</dbReference>
<evidence type="ECO:0000259" key="16">
    <source>
        <dbReference type="Pfam" id="PF00884"/>
    </source>
</evidence>
<gene>
    <name evidence="18" type="ORF">DV515_00015280</name>
</gene>
<keyword evidence="7 10" id="KW-0106">Calcium</keyword>
<feature type="modified residue" description="3-oxoalanine (Cys)" evidence="11">
    <location>
        <position position="116"/>
    </location>
</feature>
<evidence type="ECO:0000256" key="5">
    <source>
        <dbReference type="ARBA" id="ARBA00022801"/>
    </source>
</evidence>
<evidence type="ECO:0000256" key="6">
    <source>
        <dbReference type="ARBA" id="ARBA00022824"/>
    </source>
</evidence>
<dbReference type="CDD" id="cd16147">
    <property type="entry name" value="G6S"/>
    <property type="match status" value="1"/>
</dbReference>
<dbReference type="Proteomes" id="UP000276834">
    <property type="component" value="Unassembled WGS sequence"/>
</dbReference>
<keyword evidence="15" id="KW-0812">Transmembrane</keyword>
<evidence type="ECO:0000313" key="18">
    <source>
        <dbReference type="EMBL" id="RLV88802.1"/>
    </source>
</evidence>
<dbReference type="GO" id="GO:0005615">
    <property type="term" value="C:extracellular space"/>
    <property type="evidence" value="ECO:0007669"/>
    <property type="project" value="UniProtKB-UniRule"/>
</dbReference>
<keyword evidence="4" id="KW-0732">Signal</keyword>
<comment type="cofactor">
    <cofactor evidence="13">
        <name>Ca(2+)</name>
        <dbReference type="ChEBI" id="CHEBI:29108"/>
    </cofactor>
    <text evidence="13">Binds 1 Ca(2+) ion per subunit.</text>
</comment>
<evidence type="ECO:0000256" key="3">
    <source>
        <dbReference type="ARBA" id="ARBA00022723"/>
    </source>
</evidence>
<organism evidence="18 19">
    <name type="scientific">Chloebia gouldiae</name>
    <name type="common">Gouldian finch</name>
    <name type="synonym">Erythrura gouldiae</name>
    <dbReference type="NCBI Taxonomy" id="44316"/>
    <lineage>
        <taxon>Eukaryota</taxon>
        <taxon>Metazoa</taxon>
        <taxon>Chordata</taxon>
        <taxon>Craniata</taxon>
        <taxon>Vertebrata</taxon>
        <taxon>Euteleostomi</taxon>
        <taxon>Archelosauria</taxon>
        <taxon>Archosauria</taxon>
        <taxon>Dinosauria</taxon>
        <taxon>Saurischia</taxon>
        <taxon>Theropoda</taxon>
        <taxon>Coelurosauria</taxon>
        <taxon>Aves</taxon>
        <taxon>Neognathae</taxon>
        <taxon>Neoaves</taxon>
        <taxon>Telluraves</taxon>
        <taxon>Australaves</taxon>
        <taxon>Passeriformes</taxon>
        <taxon>Passeroidea</taxon>
        <taxon>Passeridae</taxon>
        <taxon>Chloebia</taxon>
    </lineage>
</organism>
<keyword evidence="5 10" id="KW-0378">Hydrolase</keyword>
<comment type="subcellular location">
    <subcellularLocation>
        <location evidence="10">Endoplasmic reticulum</location>
    </subcellularLocation>
    <subcellularLocation>
        <location evidence="1 10">Golgi apparatus</location>
        <location evidence="1 10">Golgi stack</location>
    </subcellularLocation>
    <subcellularLocation>
        <location evidence="10">Cell surface</location>
    </subcellularLocation>
</comment>
<dbReference type="PANTHER" id="PTHR43108:SF4">
    <property type="entry name" value="EXTRACELLULAR SULFATASE SULF-2"/>
    <property type="match status" value="1"/>
</dbReference>
<evidence type="ECO:0000259" key="17">
    <source>
        <dbReference type="Pfam" id="PF12548"/>
    </source>
</evidence>
<keyword evidence="6 10" id="KW-0256">Endoplasmic reticulum</keyword>
<dbReference type="FunFam" id="3.40.720.10:FF:000003">
    <property type="entry name" value="Extracellular sulfatase"/>
    <property type="match status" value="1"/>
</dbReference>
<dbReference type="GO" id="GO:0005886">
    <property type="term" value="C:plasma membrane"/>
    <property type="evidence" value="ECO:0007669"/>
    <property type="project" value="TreeGrafter"/>
</dbReference>
<feature type="binding site" evidence="13">
    <location>
        <position position="81"/>
    </location>
    <ligand>
        <name>Ca(2+)</name>
        <dbReference type="ChEBI" id="CHEBI:29108"/>
    </ligand>
</feature>
<feature type="binding site" evidence="13">
    <location>
        <position position="345"/>
    </location>
    <ligand>
        <name>Ca(2+)</name>
        <dbReference type="ChEBI" id="CHEBI:29108"/>
    </ligand>
</feature>
<dbReference type="GO" id="GO:0035860">
    <property type="term" value="P:glial cell-derived neurotrophic factor receptor signaling pathway"/>
    <property type="evidence" value="ECO:0007669"/>
    <property type="project" value="UniProtKB-UniRule"/>
</dbReference>
<sequence length="898" mass="104829">MFLRETCKEKEIEALKLPCSERTLNQHNMAQHSIVLGLFMMTVLSLLDGSSTFLLNQRLKGRFQRDRRNIRPNIILVLTDDQDVELGSMQVMNKTRRIMEHGGAHFINAFVTTPMCCPSRSSILTGKYVHNHNTYTNNENCSSPSWQAQHEIRTFAVYLNNTGYRTAFFGKYLNEYNGSYVPPGWKEWVGLLKNSRFYNYTLCRNGVKEKHGYDYSRDYLTDLITNDSITFFRVSKKMYPHRPVLMVLSHAAPHGPEDSAPQYSQLFPNASEHITPSYNYAPNPDKHWIMRYTGPMKPIHMEFTNMLQRKRLQTLISVDDSMEMIYNMLAETGELENTYLIYTADHGYHIGQFGLVKGKSMPYEFDIRVPFYVRGPNVEAGSLNPHIVLNIDLAPTILDIAGLDIPSDMDGKSILKLLDSERPVNRFHLKKKMKVWRDSFLVERGKLLHKRENEKVDAQEENFLPKHQRVKDLCQRAEYQTACEQLGQKWQCVEDASGKLKLHKCKGMADLAAASNGKGTSNILPKYYKRNSEDCNCEDSEYKLSHIRQRKKLFSKKKLKPSYVRNRSIRSVSVELDGAAYHLALEDGYQPILPRNITKRHKVQRDVFHEEEDRDMGEYSGTGSISEYTAPNLIKVTHRCYILENDTVQCDTDLYKSLQAWKDHKLHIDHEIETLQNKIKNLREVRGHLKKKRPEECDCNKLSYYSKHKSKLRHKGSSLHPFKKALQEKDRLWLLREQRRKKKLRKLLKRIKNNDTCSMPGLTCFTHDNQHWQTAPLWTLGPFCACTSANNNTYWCLRTINETHNFLFCEFATGFLEYFDLNTDPYQLINAVNTLDRDILNQLHVQLMELRSCRGYKQCNPRTRNMDLGLKDGSYEQYRQFQRRKWPDMKRPSSAKSL</sequence>
<evidence type="ECO:0000256" key="1">
    <source>
        <dbReference type="ARBA" id="ARBA00004348"/>
    </source>
</evidence>
<comment type="caution">
    <text evidence="18">The sequence shown here is derived from an EMBL/GenBank/DDBJ whole genome shotgun (WGS) entry which is preliminary data.</text>
</comment>
<dbReference type="GO" id="GO:0005783">
    <property type="term" value="C:endoplasmic reticulum"/>
    <property type="evidence" value="ECO:0007669"/>
    <property type="project" value="UniProtKB-SubCell"/>
</dbReference>
<dbReference type="GO" id="GO:0005539">
    <property type="term" value="F:glycosaminoglycan binding"/>
    <property type="evidence" value="ECO:0007669"/>
    <property type="project" value="TreeGrafter"/>
</dbReference>
<dbReference type="GO" id="GO:0014846">
    <property type="term" value="P:esophagus smooth muscle contraction"/>
    <property type="evidence" value="ECO:0007669"/>
    <property type="project" value="UniProtKB-UniRule"/>
</dbReference>
<evidence type="ECO:0000256" key="4">
    <source>
        <dbReference type="ARBA" id="ARBA00022729"/>
    </source>
</evidence>
<keyword evidence="14" id="KW-0175">Coiled coil</keyword>
<evidence type="ECO:0000256" key="13">
    <source>
        <dbReference type="PIRSR" id="PIRSR036665-52"/>
    </source>
</evidence>
<keyword evidence="15" id="KW-1133">Transmembrane helix</keyword>
<dbReference type="GO" id="GO:0009986">
    <property type="term" value="C:cell surface"/>
    <property type="evidence" value="ECO:0007669"/>
    <property type="project" value="UniProtKB-SubCell"/>
</dbReference>
<evidence type="ECO:0000256" key="15">
    <source>
        <dbReference type="SAM" id="Phobius"/>
    </source>
</evidence>
<dbReference type="GO" id="GO:0030177">
    <property type="term" value="P:positive regulation of Wnt signaling pathway"/>
    <property type="evidence" value="ECO:0007669"/>
    <property type="project" value="UniProtKB-UniRule"/>
</dbReference>
<dbReference type="GO" id="GO:0040037">
    <property type="term" value="P:negative regulation of fibroblast growth factor receptor signaling pathway"/>
    <property type="evidence" value="ECO:0007669"/>
    <property type="project" value="UniProtKB-UniRule"/>
</dbReference>
<dbReference type="GO" id="GO:0060348">
    <property type="term" value="P:bone development"/>
    <property type="evidence" value="ECO:0007669"/>
    <property type="project" value="UniProtKB-UniRule"/>
</dbReference>
<feature type="domain" description="Extracellular sulfatase C-terminal" evidence="17">
    <location>
        <begin position="560"/>
        <end position="701"/>
    </location>
</feature>
<evidence type="ECO:0000256" key="10">
    <source>
        <dbReference type="PIRNR" id="PIRNR036665"/>
    </source>
</evidence>
<evidence type="ECO:0000256" key="9">
    <source>
        <dbReference type="ARBA" id="ARBA00023180"/>
    </source>
</evidence>
<feature type="binding site" evidence="13">
    <location>
        <position position="80"/>
    </location>
    <ligand>
        <name>Ca(2+)</name>
        <dbReference type="ChEBI" id="CHEBI:29108"/>
    </ligand>
</feature>
<dbReference type="InterPro" id="IPR017850">
    <property type="entry name" value="Alkaline_phosphatase_core_sf"/>
</dbReference>
<dbReference type="PANTHER" id="PTHR43108">
    <property type="entry name" value="N-ACETYLGLUCOSAMINE-6-SULFATASE FAMILY MEMBER"/>
    <property type="match status" value="1"/>
</dbReference>
<dbReference type="PIRSF" id="PIRSF036665">
    <property type="entry name" value="Sulf1"/>
    <property type="match status" value="1"/>
</dbReference>